<dbReference type="InterPro" id="IPR006257">
    <property type="entry name" value="LAT1"/>
</dbReference>
<feature type="compositionally biased region" description="Basic and acidic residues" evidence="9">
    <location>
        <begin position="99"/>
        <end position="118"/>
    </location>
</feature>
<accession>A0ABP8F6Y7</accession>
<evidence type="ECO:0000313" key="13">
    <source>
        <dbReference type="Proteomes" id="UP001501844"/>
    </source>
</evidence>
<comment type="subunit">
    <text evidence="2">Forms a 24-polypeptide structural core with octahedral symmetry.</text>
</comment>
<dbReference type="PROSITE" id="PS50968">
    <property type="entry name" value="BIOTINYL_LIPOYL"/>
    <property type="match status" value="2"/>
</dbReference>
<evidence type="ECO:0000256" key="9">
    <source>
        <dbReference type="SAM" id="MobiDB-lite"/>
    </source>
</evidence>
<evidence type="ECO:0000259" key="11">
    <source>
        <dbReference type="PROSITE" id="PS51826"/>
    </source>
</evidence>
<protein>
    <recommendedName>
        <fullName evidence="8">Acetyltransferase component of pyruvate dehydrogenase complex</fullName>
        <ecNumber evidence="8">2.3.1.12</ecNumber>
    </recommendedName>
</protein>
<evidence type="ECO:0000256" key="3">
    <source>
        <dbReference type="ARBA" id="ARBA00022679"/>
    </source>
</evidence>
<evidence type="ECO:0000256" key="6">
    <source>
        <dbReference type="ARBA" id="ARBA00025211"/>
    </source>
</evidence>
<dbReference type="InterPro" id="IPR036625">
    <property type="entry name" value="E3-bd_dom_sf"/>
</dbReference>
<evidence type="ECO:0000256" key="7">
    <source>
        <dbReference type="ARBA" id="ARBA00048370"/>
    </source>
</evidence>
<keyword evidence="3 8" id="KW-0808">Transferase</keyword>
<feature type="domain" description="Lipoyl-binding" evidence="10">
    <location>
        <begin position="2"/>
        <end position="77"/>
    </location>
</feature>
<keyword evidence="5 8" id="KW-0012">Acyltransferase</keyword>
<name>A0ABP8F6Y7_9BACT</name>
<comment type="caution">
    <text evidence="12">The sequence shown here is derived from an EMBL/GenBank/DDBJ whole genome shotgun (WGS) entry which is preliminary data.</text>
</comment>
<dbReference type="Pfam" id="PF02817">
    <property type="entry name" value="E3_binding"/>
    <property type="match status" value="1"/>
</dbReference>
<comment type="function">
    <text evidence="6">The pyruvate dehydrogenase complex catalyzes the overall conversion of pyruvate to acetyl-CoA and CO(2). It contains multiple copies of three enzymatic components: pyruvate dehydrogenase (E1), dihydrolipoamide acetyltransferase (E2) and lipoamide dehydrogenase (E3).</text>
</comment>
<comment type="similarity">
    <text evidence="1 8">Belongs to the 2-oxoacid dehydrogenase family.</text>
</comment>
<dbReference type="SUPFAM" id="SSF47005">
    <property type="entry name" value="Peripheral subunit-binding domain of 2-oxo acid dehydrogenase complex"/>
    <property type="match status" value="1"/>
</dbReference>
<evidence type="ECO:0000256" key="4">
    <source>
        <dbReference type="ARBA" id="ARBA00022823"/>
    </source>
</evidence>
<dbReference type="PANTHER" id="PTHR23151:SF90">
    <property type="entry name" value="DIHYDROLIPOYLLYSINE-RESIDUE ACETYLTRANSFERASE COMPONENT OF PYRUVATE DEHYDROGENASE COMPLEX, MITOCHONDRIAL-RELATED"/>
    <property type="match status" value="1"/>
</dbReference>
<dbReference type="InterPro" id="IPR003016">
    <property type="entry name" value="2-oxoA_DH_lipoyl-BS"/>
</dbReference>
<gene>
    <name evidence="12" type="ORF">GCM10023183_02740</name>
</gene>
<dbReference type="EC" id="2.3.1.12" evidence="8"/>
<evidence type="ECO:0000256" key="8">
    <source>
        <dbReference type="RuleBase" id="RU361137"/>
    </source>
</evidence>
<feature type="compositionally biased region" description="Low complexity" evidence="9">
    <location>
        <begin position="262"/>
        <end position="281"/>
    </location>
</feature>
<feature type="domain" description="Lipoyl-binding" evidence="10">
    <location>
        <begin position="135"/>
        <end position="210"/>
    </location>
</feature>
<feature type="domain" description="Peripheral subunit-binding (PSBD)" evidence="11">
    <location>
        <begin position="288"/>
        <end position="325"/>
    </location>
</feature>
<dbReference type="PROSITE" id="PS51826">
    <property type="entry name" value="PSBD"/>
    <property type="match status" value="1"/>
</dbReference>
<dbReference type="InterPro" id="IPR023213">
    <property type="entry name" value="CAT-like_dom_sf"/>
</dbReference>
<evidence type="ECO:0000259" key="10">
    <source>
        <dbReference type="PROSITE" id="PS50968"/>
    </source>
</evidence>
<dbReference type="InterPro" id="IPR011053">
    <property type="entry name" value="Single_hybrid_motif"/>
</dbReference>
<dbReference type="EMBL" id="BAABGX010000001">
    <property type="protein sequence ID" value="GAA4296157.1"/>
    <property type="molecule type" value="Genomic_DNA"/>
</dbReference>
<dbReference type="InterPro" id="IPR000089">
    <property type="entry name" value="Biotin_lipoyl"/>
</dbReference>
<dbReference type="SUPFAM" id="SSF51230">
    <property type="entry name" value="Single hybrid motif"/>
    <property type="match status" value="2"/>
</dbReference>
<feature type="region of interest" description="Disordered" evidence="9">
    <location>
        <begin position="227"/>
        <end position="285"/>
    </location>
</feature>
<dbReference type="InterPro" id="IPR045257">
    <property type="entry name" value="E2/Pdx1"/>
</dbReference>
<evidence type="ECO:0000256" key="2">
    <source>
        <dbReference type="ARBA" id="ARBA00011484"/>
    </source>
</evidence>
<dbReference type="NCBIfam" id="TIGR01349">
    <property type="entry name" value="PDHac_trf_mito"/>
    <property type="match status" value="1"/>
</dbReference>
<evidence type="ECO:0000256" key="5">
    <source>
        <dbReference type="ARBA" id="ARBA00023315"/>
    </source>
</evidence>
<dbReference type="Gene3D" id="3.30.559.10">
    <property type="entry name" value="Chloramphenicol acetyltransferase-like domain"/>
    <property type="match status" value="1"/>
</dbReference>
<keyword evidence="12" id="KW-0670">Pyruvate</keyword>
<sequence>MAEIIRMPKMSDTMTDGVIASWLKKVGDSVKSGDVLAEVETDKATMELESYEDGTLLYIGPKNGESVPVDGVLAIIGKQGEDISGLMAEVNGGAAPAPKAEKAPQAETPKEEPKKEEAAPAPQPAAAAPAANVNAEIVRMPKMSDTMTDGTIVAWHKKVGDKVKAGDLLAEVETDKATMELESYEDGTLLYIGVEAGSSVAVDGVLCIIGEAGADYKALLNGGAQGGGNANPATAPTQEQATRLEEHKTEAQSQSGDGVGQASSLPTPAPATNASAPAPAAGNQGRVLASPLAKKVAQEKGISLTQVKGSGENGRIVLRDVENFTPSAAAPQAQAPVASAPAPFAAPVAAPGEAYSEVPVSQMRKIIAKRLAESKFSAPHFYLTMEIDMDRAMEARASMNEVSPVKVSFNDLVIKAAAAALRKHPAVNSSWLGDKIRYNNVINIGVAVAVEDGLLVPVVRNADQKTLSAISAEVKDLGGKAKSKKLQPSDWEGNTFTISNLGMFGIEEFTAIINPPDACILAVGGIKQTPVVKNGQIQIGNIMKVTLSCDHRVVDGAVGSAFLQTLKGFLEDPVRMLV</sequence>
<proteinExistence type="inferred from homology"/>
<reference evidence="13" key="1">
    <citation type="journal article" date="2019" name="Int. J. Syst. Evol. Microbiol.">
        <title>The Global Catalogue of Microorganisms (GCM) 10K type strain sequencing project: providing services to taxonomists for standard genome sequencing and annotation.</title>
        <authorList>
            <consortium name="The Broad Institute Genomics Platform"/>
            <consortium name="The Broad Institute Genome Sequencing Center for Infectious Disease"/>
            <person name="Wu L."/>
            <person name="Ma J."/>
        </authorList>
    </citation>
    <scope>NUCLEOTIDE SEQUENCE [LARGE SCALE GENOMIC DNA]</scope>
    <source>
        <strain evidence="13">JCM 17917</strain>
    </source>
</reference>
<dbReference type="Gene3D" id="4.10.320.10">
    <property type="entry name" value="E3-binding domain"/>
    <property type="match status" value="1"/>
</dbReference>
<keyword evidence="13" id="KW-1185">Reference proteome</keyword>
<dbReference type="RefSeq" id="WP_345161568.1">
    <property type="nucleotide sequence ID" value="NZ_BAABGX010000001.1"/>
</dbReference>
<evidence type="ECO:0000313" key="12">
    <source>
        <dbReference type="EMBL" id="GAA4296157.1"/>
    </source>
</evidence>
<dbReference type="Proteomes" id="UP001501844">
    <property type="component" value="Unassembled WGS sequence"/>
</dbReference>
<dbReference type="PANTHER" id="PTHR23151">
    <property type="entry name" value="DIHYDROLIPOAMIDE ACETYL/SUCCINYL-TRANSFERASE-RELATED"/>
    <property type="match status" value="1"/>
</dbReference>
<dbReference type="InterPro" id="IPR001078">
    <property type="entry name" value="2-oxoacid_DH_actylTfrase"/>
</dbReference>
<dbReference type="Gene3D" id="2.40.50.100">
    <property type="match status" value="2"/>
</dbReference>
<evidence type="ECO:0000256" key="1">
    <source>
        <dbReference type="ARBA" id="ARBA00007317"/>
    </source>
</evidence>
<keyword evidence="4 8" id="KW-0450">Lipoyl</keyword>
<dbReference type="CDD" id="cd06849">
    <property type="entry name" value="lipoyl_domain"/>
    <property type="match status" value="2"/>
</dbReference>
<comment type="catalytic activity">
    <reaction evidence="7 8">
        <text>N(6)-[(R)-dihydrolipoyl]-L-lysyl-[protein] + acetyl-CoA = N(6)-[(R)-S(8)-acetyldihydrolipoyl]-L-lysyl-[protein] + CoA</text>
        <dbReference type="Rhea" id="RHEA:17017"/>
        <dbReference type="Rhea" id="RHEA-COMP:10475"/>
        <dbReference type="Rhea" id="RHEA-COMP:10478"/>
        <dbReference type="ChEBI" id="CHEBI:57287"/>
        <dbReference type="ChEBI" id="CHEBI:57288"/>
        <dbReference type="ChEBI" id="CHEBI:83100"/>
        <dbReference type="ChEBI" id="CHEBI:83111"/>
        <dbReference type="EC" id="2.3.1.12"/>
    </reaction>
</comment>
<dbReference type="PROSITE" id="PS00189">
    <property type="entry name" value="LIPOYL"/>
    <property type="match status" value="2"/>
</dbReference>
<organism evidence="12 13">
    <name type="scientific">Nibribacter koreensis</name>
    <dbReference type="NCBI Taxonomy" id="1084519"/>
    <lineage>
        <taxon>Bacteria</taxon>
        <taxon>Pseudomonadati</taxon>
        <taxon>Bacteroidota</taxon>
        <taxon>Cytophagia</taxon>
        <taxon>Cytophagales</taxon>
        <taxon>Hymenobacteraceae</taxon>
        <taxon>Nibribacter</taxon>
    </lineage>
</organism>
<comment type="cofactor">
    <cofactor evidence="8">
        <name>(R)-lipoate</name>
        <dbReference type="ChEBI" id="CHEBI:83088"/>
    </cofactor>
    <text evidence="8">Binds 2 lipoyl cofactors covalently.</text>
</comment>
<dbReference type="Pfam" id="PF00198">
    <property type="entry name" value="2-oxoacid_dh"/>
    <property type="match status" value="1"/>
</dbReference>
<feature type="region of interest" description="Disordered" evidence="9">
    <location>
        <begin position="91"/>
        <end position="130"/>
    </location>
</feature>
<dbReference type="SUPFAM" id="SSF52777">
    <property type="entry name" value="CoA-dependent acyltransferases"/>
    <property type="match status" value="1"/>
</dbReference>
<dbReference type="InterPro" id="IPR004167">
    <property type="entry name" value="PSBD"/>
</dbReference>
<dbReference type="Pfam" id="PF00364">
    <property type="entry name" value="Biotin_lipoyl"/>
    <property type="match status" value="2"/>
</dbReference>